<dbReference type="PROSITE" id="PS00745">
    <property type="entry name" value="RF_PROK_I"/>
    <property type="match status" value="1"/>
</dbReference>
<feature type="coiled-coil region" evidence="9">
    <location>
        <begin position="36"/>
        <end position="81"/>
    </location>
</feature>
<feature type="region of interest" description="Disordered" evidence="10">
    <location>
        <begin position="270"/>
        <end position="296"/>
    </location>
</feature>
<dbReference type="FunFam" id="3.30.160.20:FF:000004">
    <property type="entry name" value="Peptide chain release factor 1"/>
    <property type="match status" value="1"/>
</dbReference>
<evidence type="ECO:0000256" key="10">
    <source>
        <dbReference type="SAM" id="MobiDB-lite"/>
    </source>
</evidence>
<dbReference type="PATRIC" id="fig|1121405.3.peg.1719"/>
<dbReference type="InterPro" id="IPR004373">
    <property type="entry name" value="RF-1"/>
</dbReference>
<evidence type="ECO:0000256" key="7">
    <source>
        <dbReference type="HAMAP-Rule" id="MF_00093"/>
    </source>
</evidence>
<feature type="modified residue" description="N5-methylglutamine" evidence="7">
    <location>
        <position position="220"/>
    </location>
</feature>
<gene>
    <name evidence="7" type="primary">prfA</name>
    <name evidence="12" type="ORF">dsmv_2179</name>
</gene>
<keyword evidence="9" id="KW-0175">Coiled coil</keyword>
<dbReference type="GO" id="GO:0016149">
    <property type="term" value="F:translation release factor activity, codon specific"/>
    <property type="evidence" value="ECO:0007669"/>
    <property type="project" value="UniProtKB-UniRule"/>
</dbReference>
<keyword evidence="4 7" id="KW-0488">Methylation</keyword>
<dbReference type="PANTHER" id="PTHR43804">
    <property type="entry name" value="LD18447P"/>
    <property type="match status" value="1"/>
</dbReference>
<dbReference type="NCBIfam" id="NF001859">
    <property type="entry name" value="PRK00591.1"/>
    <property type="match status" value="1"/>
</dbReference>
<evidence type="ECO:0000256" key="1">
    <source>
        <dbReference type="ARBA" id="ARBA00002986"/>
    </source>
</evidence>
<dbReference type="Gene3D" id="3.30.70.1660">
    <property type="match status" value="1"/>
</dbReference>
<feature type="compositionally biased region" description="Basic and acidic residues" evidence="10">
    <location>
        <begin position="270"/>
        <end position="293"/>
    </location>
</feature>
<dbReference type="FunFam" id="3.30.70.1660:FF:000004">
    <property type="entry name" value="Peptide chain release factor 1"/>
    <property type="match status" value="1"/>
</dbReference>
<dbReference type="Proteomes" id="UP000014977">
    <property type="component" value="Unassembled WGS sequence"/>
</dbReference>
<evidence type="ECO:0000256" key="9">
    <source>
        <dbReference type="SAM" id="Coils"/>
    </source>
</evidence>
<evidence type="ECO:0000256" key="6">
    <source>
        <dbReference type="ARBA" id="ARBA00022917"/>
    </source>
</evidence>
<evidence type="ECO:0000256" key="5">
    <source>
        <dbReference type="ARBA" id="ARBA00022490"/>
    </source>
</evidence>
<comment type="similarity">
    <text evidence="3 7">Belongs to the prokaryotic/mitochondrial release factor family.</text>
</comment>
<evidence type="ECO:0000313" key="13">
    <source>
        <dbReference type="Proteomes" id="UP000014977"/>
    </source>
</evidence>
<dbReference type="EMBL" id="ATHJ01000076">
    <property type="protein sequence ID" value="EPR41398.1"/>
    <property type="molecule type" value="Genomic_DNA"/>
</dbReference>
<sequence>MEVEALLSDSKIVQDRDAYQKYMREHSDLDKIVTVYREYRKTLADLNDSMELLKDADPEIKELARDEIQLLNRKKEQTETALKKLLIPKDPSDDKNVIIEIRAGTGGEEAGLFAADLYRMYDRYAENNRWRIEVLSHHTTGVGGLKEVIALIKGKGVYSRLKYESGTHRVQRVPETETQGRIHTSAVTVAVLPEAEEVDVQIDPNEIKVDVYRSTGPGGQSVNTTDSAVRLTHLPTGLVVTCQDEKSQLKNKNKALKVLRARLLDRMVREQQEKRSEERKSQIGSGDRSERIRTYNFPQGRVTDHRIGLTLYKLETILQGDLDVVIDELITYYQTQALQHAESEADRSAAVDHS</sequence>
<dbReference type="HAMAP" id="MF_00093">
    <property type="entry name" value="Rel_fac_1"/>
    <property type="match status" value="1"/>
</dbReference>
<comment type="PTM">
    <text evidence="7">Methylated by PrmC. Methylation increases the termination efficiency of RF1.</text>
</comment>
<keyword evidence="5 7" id="KW-0963">Cytoplasm</keyword>
<keyword evidence="6 7" id="KW-0648">Protein biosynthesis</keyword>
<proteinExistence type="inferred from homology"/>
<dbReference type="FunFam" id="3.30.70.1660:FF:000002">
    <property type="entry name" value="Peptide chain release factor 1"/>
    <property type="match status" value="1"/>
</dbReference>
<dbReference type="STRING" id="897.B2D07_06170"/>
<comment type="function">
    <text evidence="1 7">Peptide chain release factor 1 directs the termination of translation in response to the peptide chain termination codons UAG and UAA.</text>
</comment>
<evidence type="ECO:0000259" key="11">
    <source>
        <dbReference type="PROSITE" id="PS00745"/>
    </source>
</evidence>
<accession>S7VA85</accession>
<dbReference type="InterPro" id="IPR045853">
    <property type="entry name" value="Pep_chain_release_fac_I_sf"/>
</dbReference>
<dbReference type="InterPro" id="IPR050057">
    <property type="entry name" value="Prokaryotic/Mito_RF"/>
</dbReference>
<evidence type="ECO:0000313" key="12">
    <source>
        <dbReference type="EMBL" id="EPR41398.1"/>
    </source>
</evidence>
<dbReference type="Gene3D" id="6.10.140.1950">
    <property type="match status" value="1"/>
</dbReference>
<evidence type="ECO:0000256" key="3">
    <source>
        <dbReference type="ARBA" id="ARBA00010835"/>
    </source>
</evidence>
<comment type="caution">
    <text evidence="12">The sequence shown here is derived from an EMBL/GenBank/DDBJ whole genome shotgun (WGS) entry which is preliminary data.</text>
</comment>
<evidence type="ECO:0000256" key="4">
    <source>
        <dbReference type="ARBA" id="ARBA00022481"/>
    </source>
</evidence>
<dbReference type="InterPro" id="IPR000352">
    <property type="entry name" value="Pep_chain_release_fac_I"/>
</dbReference>
<dbReference type="eggNOG" id="COG0216">
    <property type="taxonomic scope" value="Bacteria"/>
</dbReference>
<dbReference type="AlphaFoldDB" id="S7VA85"/>
<protein>
    <recommendedName>
        <fullName evidence="7 8">Peptide chain release factor 1</fullName>
        <shortName evidence="7">RF-1</shortName>
    </recommendedName>
</protein>
<feature type="domain" description="Prokaryotic-type class I peptide chain release factors" evidence="11">
    <location>
        <begin position="213"/>
        <end position="229"/>
    </location>
</feature>
<reference evidence="12 13" key="1">
    <citation type="journal article" date="2013" name="Genome Announc.">
        <title>Draft genome sequences for three mercury-methylating, sulfate-reducing bacteria.</title>
        <authorList>
            <person name="Brown S.D."/>
            <person name="Hurt R.A.Jr."/>
            <person name="Gilmour C.C."/>
            <person name="Elias D.A."/>
        </authorList>
    </citation>
    <scope>NUCLEOTIDE SEQUENCE [LARGE SCALE GENOMIC DNA]</scope>
    <source>
        <strain evidence="12 13">DSM 2059</strain>
    </source>
</reference>
<dbReference type="PANTHER" id="PTHR43804:SF7">
    <property type="entry name" value="LD18447P"/>
    <property type="match status" value="1"/>
</dbReference>
<evidence type="ECO:0000256" key="2">
    <source>
        <dbReference type="ARBA" id="ARBA00004496"/>
    </source>
</evidence>
<dbReference type="Gene3D" id="3.30.160.20">
    <property type="match status" value="1"/>
</dbReference>
<dbReference type="NCBIfam" id="TIGR00019">
    <property type="entry name" value="prfA"/>
    <property type="match status" value="1"/>
</dbReference>
<dbReference type="Pfam" id="PF03462">
    <property type="entry name" value="PCRF"/>
    <property type="match status" value="1"/>
</dbReference>
<dbReference type="SMART" id="SM00937">
    <property type="entry name" value="PCRF"/>
    <property type="match status" value="1"/>
</dbReference>
<organism evidence="12 13">
    <name type="scientific">Desulfococcus multivorans DSM 2059</name>
    <dbReference type="NCBI Taxonomy" id="1121405"/>
    <lineage>
        <taxon>Bacteria</taxon>
        <taxon>Pseudomonadati</taxon>
        <taxon>Thermodesulfobacteriota</taxon>
        <taxon>Desulfobacteria</taxon>
        <taxon>Desulfobacterales</taxon>
        <taxon>Desulfococcaceae</taxon>
        <taxon>Desulfococcus</taxon>
    </lineage>
</organism>
<comment type="subcellular location">
    <subcellularLocation>
        <location evidence="2 7">Cytoplasm</location>
    </subcellularLocation>
</comment>
<dbReference type="SUPFAM" id="SSF75620">
    <property type="entry name" value="Release factor"/>
    <property type="match status" value="1"/>
</dbReference>
<dbReference type="InterPro" id="IPR005139">
    <property type="entry name" value="PCRF"/>
</dbReference>
<evidence type="ECO:0000256" key="8">
    <source>
        <dbReference type="NCBIfam" id="TIGR00019"/>
    </source>
</evidence>
<dbReference type="GO" id="GO:0005829">
    <property type="term" value="C:cytosol"/>
    <property type="evidence" value="ECO:0007669"/>
    <property type="project" value="UniProtKB-ARBA"/>
</dbReference>
<name>S7VA85_DESML</name>
<dbReference type="Pfam" id="PF00472">
    <property type="entry name" value="RF-1"/>
    <property type="match status" value="1"/>
</dbReference>
<keyword evidence="13" id="KW-1185">Reference proteome</keyword>